<protein>
    <submittedName>
        <fullName evidence="2">Putative membrane protein</fullName>
    </submittedName>
</protein>
<keyword evidence="1" id="KW-1133">Transmembrane helix</keyword>
<evidence type="ECO:0000256" key="1">
    <source>
        <dbReference type="SAM" id="Phobius"/>
    </source>
</evidence>
<keyword evidence="1" id="KW-0472">Membrane</keyword>
<gene>
    <name evidence="2" type="ORF">HPNQ4099_1076</name>
</gene>
<evidence type="ECO:0000313" key="2">
    <source>
        <dbReference type="EMBL" id="EJB28479.1"/>
    </source>
</evidence>
<dbReference type="AlphaFoldDB" id="I9Q5D7"/>
<reference evidence="2 3" key="1">
    <citation type="journal article" date="2013" name="Pathog. Dis.">
        <title>Genome sequences of 65 Helicobacter pylori strains isolated from asymptomatic individuals and patients with gastric cancer, peptic ulcer disease, or gastritis.</title>
        <authorList>
            <person name="Blanchard T.G."/>
            <person name="Czinn S.J."/>
            <person name="Correa P."/>
            <person name="Nakazawa T."/>
            <person name="Keelan M."/>
            <person name="Morningstar L."/>
            <person name="Santana-Cruz I."/>
            <person name="Maroo A."/>
            <person name="McCracken C."/>
            <person name="Shefchek K."/>
            <person name="Daugherty S."/>
            <person name="Song Y."/>
            <person name="Fraser C.M."/>
            <person name="Fricke W.F."/>
        </authorList>
    </citation>
    <scope>NUCLEOTIDE SEQUENCE [LARGE SCALE GENOMIC DNA]</scope>
    <source>
        <strain evidence="2 3">NQ4099</strain>
    </source>
</reference>
<dbReference type="PATRIC" id="fig|992026.3.peg.1051"/>
<evidence type="ECO:0000313" key="3">
    <source>
        <dbReference type="Proteomes" id="UP000003402"/>
    </source>
</evidence>
<accession>I9Q5D7</accession>
<proteinExistence type="predicted"/>
<sequence length="41" mass="4603">MVLLVGVCIEELELFEVFLAGFSLNGGGFIAASLNRYRYKY</sequence>
<comment type="caution">
    <text evidence="2">The sequence shown here is derived from an EMBL/GenBank/DDBJ whole genome shotgun (WGS) entry which is preliminary data.</text>
</comment>
<organism evidence="2 3">
    <name type="scientific">Helicobacter pylori NQ4099</name>
    <dbReference type="NCBI Taxonomy" id="992026"/>
    <lineage>
        <taxon>Bacteria</taxon>
        <taxon>Pseudomonadati</taxon>
        <taxon>Campylobacterota</taxon>
        <taxon>Epsilonproteobacteria</taxon>
        <taxon>Campylobacterales</taxon>
        <taxon>Helicobacteraceae</taxon>
        <taxon>Helicobacter</taxon>
    </lineage>
</organism>
<keyword evidence="1" id="KW-0812">Transmembrane</keyword>
<dbReference type="Proteomes" id="UP000003402">
    <property type="component" value="Unassembled WGS sequence"/>
</dbReference>
<feature type="transmembrane region" description="Helical" evidence="1">
    <location>
        <begin position="12"/>
        <end position="34"/>
    </location>
</feature>
<name>I9Q5D7_HELPX</name>
<dbReference type="EMBL" id="AKNU01000004">
    <property type="protein sequence ID" value="EJB28479.1"/>
    <property type="molecule type" value="Genomic_DNA"/>
</dbReference>